<evidence type="ECO:0000256" key="7">
    <source>
        <dbReference type="HAMAP-Rule" id="MF_00333"/>
    </source>
</evidence>
<evidence type="ECO:0000256" key="4">
    <source>
        <dbReference type="ARBA" id="ARBA00023002"/>
    </source>
</evidence>
<keyword evidence="5 7" id="KW-0350">Heme biosynthesis</keyword>
<dbReference type="Proteomes" id="UP001595548">
    <property type="component" value="Unassembled WGS sequence"/>
</dbReference>
<feature type="region of interest" description="Important for dimerization" evidence="7">
    <location>
        <begin position="245"/>
        <end position="280"/>
    </location>
</feature>
<dbReference type="PIRSF" id="PIRSF000166">
    <property type="entry name" value="Coproporphyri_ox"/>
    <property type="match status" value="1"/>
</dbReference>
<gene>
    <name evidence="7 8" type="primary">hemF</name>
    <name evidence="8" type="ORF">ACFOEB_02805</name>
</gene>
<feature type="binding site" evidence="7">
    <location>
        <position position="97"/>
    </location>
    <ligand>
        <name>substrate</name>
    </ligand>
</feature>
<dbReference type="SUPFAM" id="SSF102886">
    <property type="entry name" value="Coproporphyrinogen III oxidase"/>
    <property type="match status" value="1"/>
</dbReference>
<evidence type="ECO:0000256" key="6">
    <source>
        <dbReference type="ARBA" id="ARBA00023244"/>
    </source>
</evidence>
<feature type="binding site" evidence="7">
    <location>
        <position position="180"/>
    </location>
    <ligand>
        <name>a divalent metal cation</name>
        <dbReference type="ChEBI" id="CHEBI:60240"/>
    </ligand>
</feature>
<reference evidence="9" key="1">
    <citation type="journal article" date="2019" name="Int. J. Syst. Evol. Microbiol.">
        <title>The Global Catalogue of Microorganisms (GCM) 10K type strain sequencing project: providing services to taxonomists for standard genome sequencing and annotation.</title>
        <authorList>
            <consortium name="The Broad Institute Genomics Platform"/>
            <consortium name="The Broad Institute Genome Sequencing Center for Infectious Disease"/>
            <person name="Wu L."/>
            <person name="Ma J."/>
        </authorList>
    </citation>
    <scope>NUCLEOTIDE SEQUENCE [LARGE SCALE GENOMIC DNA]</scope>
    <source>
        <strain evidence="9">KCTC 52141</strain>
    </source>
</reference>
<dbReference type="InterPro" id="IPR018375">
    <property type="entry name" value="Coprogen_oxidase_CS"/>
</dbReference>
<feature type="binding site" evidence="7">
    <location>
        <position position="111"/>
    </location>
    <ligand>
        <name>a divalent metal cation</name>
        <dbReference type="ChEBI" id="CHEBI:60240"/>
    </ligand>
</feature>
<keyword evidence="4 7" id="KW-0560">Oxidoreductase</keyword>
<proteinExistence type="inferred from homology"/>
<feature type="binding site" evidence="7">
    <location>
        <begin position="263"/>
        <end position="265"/>
    </location>
    <ligand>
        <name>substrate</name>
    </ligand>
</feature>
<dbReference type="RefSeq" id="WP_382414227.1">
    <property type="nucleotide sequence ID" value="NZ_AP031500.1"/>
</dbReference>
<organism evidence="8 9">
    <name type="scientific">Gilvimarinus japonicus</name>
    <dbReference type="NCBI Taxonomy" id="1796469"/>
    <lineage>
        <taxon>Bacteria</taxon>
        <taxon>Pseudomonadati</taxon>
        <taxon>Pseudomonadota</taxon>
        <taxon>Gammaproteobacteria</taxon>
        <taxon>Cellvibrionales</taxon>
        <taxon>Cellvibrionaceae</taxon>
        <taxon>Gilvimarinus</taxon>
    </lineage>
</organism>
<evidence type="ECO:0000256" key="3">
    <source>
        <dbReference type="ARBA" id="ARBA00011738"/>
    </source>
</evidence>
<accession>A0ABV7HNA5</accession>
<dbReference type="InterPro" id="IPR036406">
    <property type="entry name" value="Coprogen_oxidase_aer_sf"/>
</dbReference>
<dbReference type="PROSITE" id="PS01021">
    <property type="entry name" value="COPROGEN_OXIDASE"/>
    <property type="match status" value="1"/>
</dbReference>
<dbReference type="PANTHER" id="PTHR10755:SF0">
    <property type="entry name" value="OXYGEN-DEPENDENT COPROPORPHYRINOGEN-III OXIDASE, MITOCHONDRIAL"/>
    <property type="match status" value="1"/>
</dbReference>
<feature type="binding site" evidence="7">
    <location>
        <begin position="113"/>
        <end position="115"/>
    </location>
    <ligand>
        <name>substrate</name>
    </ligand>
</feature>
<dbReference type="GO" id="GO:0004109">
    <property type="term" value="F:coproporphyrinogen oxidase activity"/>
    <property type="evidence" value="ECO:0007669"/>
    <property type="project" value="UniProtKB-EC"/>
</dbReference>
<feature type="binding site" evidence="7">
    <location>
        <position position="101"/>
    </location>
    <ligand>
        <name>a divalent metal cation</name>
        <dbReference type="ChEBI" id="CHEBI:60240"/>
    </ligand>
</feature>
<protein>
    <recommendedName>
        <fullName evidence="7">Oxygen-dependent coproporphyrinogen-III oxidase</fullName>
        <shortName evidence="7">CPO</shortName>
        <shortName evidence="7">Coprogen oxidase</shortName>
        <shortName evidence="7">Coproporphyrinogenase</shortName>
        <ecNumber evidence="7">1.3.3.3</ecNumber>
    </recommendedName>
</protein>
<comment type="subcellular location">
    <subcellularLocation>
        <location evidence="7">Cytoplasm</location>
    </subcellularLocation>
</comment>
<dbReference type="NCBIfam" id="NF003727">
    <property type="entry name" value="PRK05330.1"/>
    <property type="match status" value="1"/>
</dbReference>
<comment type="catalytic activity">
    <reaction evidence="7">
        <text>coproporphyrinogen III + O2 + 2 H(+) = protoporphyrinogen IX + 2 CO2 + 2 H2O</text>
        <dbReference type="Rhea" id="RHEA:18257"/>
        <dbReference type="ChEBI" id="CHEBI:15377"/>
        <dbReference type="ChEBI" id="CHEBI:15378"/>
        <dbReference type="ChEBI" id="CHEBI:15379"/>
        <dbReference type="ChEBI" id="CHEBI:16526"/>
        <dbReference type="ChEBI" id="CHEBI:57307"/>
        <dbReference type="ChEBI" id="CHEBI:57309"/>
        <dbReference type="EC" id="1.3.3.3"/>
    </reaction>
</comment>
<dbReference type="PANTHER" id="PTHR10755">
    <property type="entry name" value="COPROPORPHYRINOGEN III OXIDASE, MITOCHONDRIAL"/>
    <property type="match status" value="1"/>
</dbReference>
<evidence type="ECO:0000313" key="8">
    <source>
        <dbReference type="EMBL" id="MFC3154116.1"/>
    </source>
</evidence>
<name>A0ABV7HNA5_9GAMM</name>
<sequence length="306" mass="34643">MSQDSAAPDKHAVKCYLLQLQETICAGLSAIDGGQFVEDEWTRTEGGGGRSRVLVDGSVIEKGGVNFSHVHGTQMPASATAHRPELAGRSFEAMGVSLVIHPNNPYAPTSHANVRFFIAEKSGEEPVWWFGGGYDLTPYYGFVDDCQHWHQTAYDACAPFGEEIYPRFKAWCDEYFYLKHRDEARGVGGLFFDDLNAKGFTESFALMQAVGDSYLPAYAPILTRRKDTPFGERERQFQLYRRGRYVEFNLVYDRGTLFGLQTGGRTESILMSLPPLVRWEYDWQPEPHSAEARLSEDFLPPRDWLK</sequence>
<comment type="similarity">
    <text evidence="2 7">Belongs to the aerobic coproporphyrinogen-III oxidase family.</text>
</comment>
<comment type="caution">
    <text evidence="8">The sequence shown here is derived from an EMBL/GenBank/DDBJ whole genome shotgun (WGS) entry which is preliminary data.</text>
</comment>
<feature type="site" description="Important for dimerization" evidence="7">
    <location>
        <position position="180"/>
    </location>
</feature>
<dbReference type="PRINTS" id="PR00073">
    <property type="entry name" value="COPRGNOXDASE"/>
</dbReference>
<comment type="subunit">
    <text evidence="3 7">Homodimer.</text>
</comment>
<feature type="active site" description="Proton donor" evidence="7">
    <location>
        <position position="111"/>
    </location>
</feature>
<evidence type="ECO:0000256" key="2">
    <source>
        <dbReference type="ARBA" id="ARBA00010644"/>
    </source>
</evidence>
<comment type="cofactor">
    <cofactor evidence="7">
        <name>a divalent metal cation</name>
        <dbReference type="ChEBI" id="CHEBI:60240"/>
    </cofactor>
</comment>
<evidence type="ECO:0000313" key="9">
    <source>
        <dbReference type="Proteomes" id="UP001595548"/>
    </source>
</evidence>
<dbReference type="EC" id="1.3.3.3" evidence="7"/>
<keyword evidence="6 7" id="KW-0627">Porphyrin biosynthesis</keyword>
<dbReference type="InterPro" id="IPR001260">
    <property type="entry name" value="Coprogen_oxidase_aer"/>
</dbReference>
<evidence type="ECO:0000256" key="1">
    <source>
        <dbReference type="ARBA" id="ARBA00005168"/>
    </source>
</evidence>
<dbReference type="EMBL" id="JBHRTL010000004">
    <property type="protein sequence ID" value="MFC3154116.1"/>
    <property type="molecule type" value="Genomic_DNA"/>
</dbReference>
<keyword evidence="7" id="KW-0479">Metal-binding</keyword>
<keyword evidence="9" id="KW-1185">Reference proteome</keyword>
<feature type="binding site" evidence="7">
    <location>
        <position position="150"/>
    </location>
    <ligand>
        <name>a divalent metal cation</name>
        <dbReference type="ChEBI" id="CHEBI:60240"/>
    </ligand>
</feature>
<dbReference type="Gene3D" id="3.40.1500.10">
    <property type="entry name" value="Coproporphyrinogen III oxidase, aerobic"/>
    <property type="match status" value="1"/>
</dbReference>
<keyword evidence="7" id="KW-0963">Cytoplasm</keyword>
<comment type="pathway">
    <text evidence="1 7">Porphyrin-containing compound metabolism; protoporphyrin-IX biosynthesis; protoporphyrinogen-IX from coproporphyrinogen-III (O2 route): step 1/1.</text>
</comment>
<dbReference type="Pfam" id="PF01218">
    <property type="entry name" value="Coprogen_oxidas"/>
    <property type="match status" value="1"/>
</dbReference>
<comment type="function">
    <text evidence="7">Involved in the heme biosynthesis. Catalyzes the aerobic oxidative decarboxylation of propionate groups of rings A and B of coproporphyrinogen-III to yield the vinyl groups in protoporphyrinogen-IX.</text>
</comment>
<evidence type="ECO:0000256" key="5">
    <source>
        <dbReference type="ARBA" id="ARBA00023133"/>
    </source>
</evidence>
<dbReference type="HAMAP" id="MF_00333">
    <property type="entry name" value="Coprogen_oxidas"/>
    <property type="match status" value="1"/>
</dbReference>